<proteinExistence type="predicted"/>
<sequence length="63" mass="7695">FLFLFLFFYLPLIPHYIFTSHPHPSKKHLSFTPKFMYLHQITSQNFTPHNQNNKRLNLFSKKT</sequence>
<reference evidence="2" key="1">
    <citation type="submission" date="2015-12" db="EMBL/GenBank/DDBJ databases">
        <title>Gene expression during late stages of embryo sac development: a critical building block for successful pollen-pistil interactions.</title>
        <authorList>
            <person name="Liu Y."/>
            <person name="Joly V."/>
            <person name="Sabar M."/>
            <person name="Matton D.P."/>
        </authorList>
    </citation>
    <scope>NUCLEOTIDE SEQUENCE</scope>
</reference>
<protein>
    <submittedName>
        <fullName evidence="2">Putative ovule protein</fullName>
    </submittedName>
</protein>
<feature type="signal peptide" evidence="1">
    <location>
        <begin position="1"/>
        <end position="19"/>
    </location>
</feature>
<feature type="chain" id="PRO_5006865542" evidence="1">
    <location>
        <begin position="20"/>
        <end position="63"/>
    </location>
</feature>
<name>A0A0V0GT94_SOLCH</name>
<keyword evidence="1" id="KW-0732">Signal</keyword>
<dbReference type="AlphaFoldDB" id="A0A0V0GT94"/>
<evidence type="ECO:0000256" key="1">
    <source>
        <dbReference type="SAM" id="SignalP"/>
    </source>
</evidence>
<feature type="non-terminal residue" evidence="2">
    <location>
        <position position="1"/>
    </location>
</feature>
<organism evidence="2">
    <name type="scientific">Solanum chacoense</name>
    <name type="common">Chaco potato</name>
    <dbReference type="NCBI Taxonomy" id="4108"/>
    <lineage>
        <taxon>Eukaryota</taxon>
        <taxon>Viridiplantae</taxon>
        <taxon>Streptophyta</taxon>
        <taxon>Embryophyta</taxon>
        <taxon>Tracheophyta</taxon>
        <taxon>Spermatophyta</taxon>
        <taxon>Magnoliopsida</taxon>
        <taxon>eudicotyledons</taxon>
        <taxon>Gunneridae</taxon>
        <taxon>Pentapetalae</taxon>
        <taxon>asterids</taxon>
        <taxon>lamiids</taxon>
        <taxon>Solanales</taxon>
        <taxon>Solanaceae</taxon>
        <taxon>Solanoideae</taxon>
        <taxon>Solaneae</taxon>
        <taxon>Solanum</taxon>
    </lineage>
</organism>
<evidence type="ECO:0000313" key="2">
    <source>
        <dbReference type="EMBL" id="JAP11442.1"/>
    </source>
</evidence>
<dbReference type="EMBL" id="GEDG01031324">
    <property type="protein sequence ID" value="JAP11442.1"/>
    <property type="molecule type" value="Transcribed_RNA"/>
</dbReference>
<accession>A0A0V0GT94</accession>